<dbReference type="SUPFAM" id="SSF46689">
    <property type="entry name" value="Homeodomain-like"/>
    <property type="match status" value="1"/>
</dbReference>
<keyword evidence="7" id="KW-1185">Reference proteome</keyword>
<evidence type="ECO:0000313" key="7">
    <source>
        <dbReference type="Proteomes" id="UP000295238"/>
    </source>
</evidence>
<organism evidence="6 7">
    <name type="scientific">Rhizobium deserti</name>
    <dbReference type="NCBI Taxonomy" id="2547961"/>
    <lineage>
        <taxon>Bacteria</taxon>
        <taxon>Pseudomonadati</taxon>
        <taxon>Pseudomonadota</taxon>
        <taxon>Alphaproteobacteria</taxon>
        <taxon>Hyphomicrobiales</taxon>
        <taxon>Rhizobiaceae</taxon>
        <taxon>Rhizobium/Agrobacterium group</taxon>
        <taxon>Rhizobium</taxon>
    </lineage>
</organism>
<dbReference type="InterPro" id="IPR009057">
    <property type="entry name" value="Homeodomain-like_sf"/>
</dbReference>
<proteinExistence type="predicted"/>
<name>A0A4R5UHJ6_9HYPH</name>
<keyword evidence="1" id="KW-0805">Transcription regulation</keyword>
<dbReference type="RefSeq" id="WP_133316861.1">
    <property type="nucleotide sequence ID" value="NZ_SMTL01000003.1"/>
</dbReference>
<dbReference type="Gene3D" id="1.10.10.60">
    <property type="entry name" value="Homeodomain-like"/>
    <property type="match status" value="1"/>
</dbReference>
<dbReference type="InterPro" id="IPR023772">
    <property type="entry name" value="DNA-bd_HTH_TetR-type_CS"/>
</dbReference>
<dbReference type="PROSITE" id="PS50977">
    <property type="entry name" value="HTH_TETR_2"/>
    <property type="match status" value="1"/>
</dbReference>
<dbReference type="InterPro" id="IPR036271">
    <property type="entry name" value="Tet_transcr_reg_TetR-rel_C_sf"/>
</dbReference>
<evidence type="ECO:0000259" key="5">
    <source>
        <dbReference type="PROSITE" id="PS50977"/>
    </source>
</evidence>
<reference evidence="6 7" key="1">
    <citation type="submission" date="2019-03" db="EMBL/GenBank/DDBJ databases">
        <title>Rhizobium sp. nov., an bacterium isolated from biocrust in Mu Us Desert.</title>
        <authorList>
            <person name="Lixiong L."/>
        </authorList>
    </citation>
    <scope>NUCLEOTIDE SEQUENCE [LARGE SCALE GENOMIC DNA]</scope>
    <source>
        <strain evidence="6 7">SPY-1</strain>
    </source>
</reference>
<evidence type="ECO:0000256" key="1">
    <source>
        <dbReference type="ARBA" id="ARBA00023015"/>
    </source>
</evidence>
<dbReference type="AlphaFoldDB" id="A0A4R5UHJ6"/>
<evidence type="ECO:0000313" key="6">
    <source>
        <dbReference type="EMBL" id="TDK35440.1"/>
    </source>
</evidence>
<dbReference type="Proteomes" id="UP000295238">
    <property type="component" value="Unassembled WGS sequence"/>
</dbReference>
<dbReference type="PROSITE" id="PS01081">
    <property type="entry name" value="HTH_TETR_1"/>
    <property type="match status" value="1"/>
</dbReference>
<dbReference type="InterPro" id="IPR001647">
    <property type="entry name" value="HTH_TetR"/>
</dbReference>
<dbReference type="PANTHER" id="PTHR47506">
    <property type="entry name" value="TRANSCRIPTIONAL REGULATORY PROTEIN"/>
    <property type="match status" value="1"/>
</dbReference>
<keyword evidence="3" id="KW-0804">Transcription</keyword>
<accession>A0A4R5UHJ6</accession>
<protein>
    <submittedName>
        <fullName evidence="6">TetR/AcrR family transcriptional regulator</fullName>
    </submittedName>
</protein>
<dbReference type="PANTHER" id="PTHR47506:SF10">
    <property type="entry name" value="TRANSCRIPTIONAL REGULATORY PROTEIN"/>
    <property type="match status" value="1"/>
</dbReference>
<comment type="caution">
    <text evidence="6">The sequence shown here is derived from an EMBL/GenBank/DDBJ whole genome shotgun (WGS) entry which is preliminary data.</text>
</comment>
<dbReference type="GO" id="GO:0003677">
    <property type="term" value="F:DNA binding"/>
    <property type="evidence" value="ECO:0007669"/>
    <property type="project" value="UniProtKB-UniRule"/>
</dbReference>
<dbReference type="Pfam" id="PF00440">
    <property type="entry name" value="TetR_N"/>
    <property type="match status" value="1"/>
</dbReference>
<feature type="domain" description="HTH tetR-type" evidence="5">
    <location>
        <begin position="19"/>
        <end position="79"/>
    </location>
</feature>
<dbReference type="OrthoDB" id="9795242at2"/>
<keyword evidence="2 4" id="KW-0238">DNA-binding</keyword>
<dbReference type="InterPro" id="IPR011075">
    <property type="entry name" value="TetR_C"/>
</dbReference>
<evidence type="ECO:0000256" key="4">
    <source>
        <dbReference type="PROSITE-ProRule" id="PRU00335"/>
    </source>
</evidence>
<dbReference type="Gene3D" id="1.10.357.10">
    <property type="entry name" value="Tetracycline Repressor, domain 2"/>
    <property type="match status" value="1"/>
</dbReference>
<dbReference type="EMBL" id="SMTL01000003">
    <property type="protein sequence ID" value="TDK35440.1"/>
    <property type="molecule type" value="Genomic_DNA"/>
</dbReference>
<evidence type="ECO:0000256" key="2">
    <source>
        <dbReference type="ARBA" id="ARBA00023125"/>
    </source>
</evidence>
<dbReference type="Pfam" id="PF16925">
    <property type="entry name" value="TetR_C_13"/>
    <property type="match status" value="1"/>
</dbReference>
<evidence type="ECO:0000256" key="3">
    <source>
        <dbReference type="ARBA" id="ARBA00023163"/>
    </source>
</evidence>
<dbReference type="SUPFAM" id="SSF48498">
    <property type="entry name" value="Tetracyclin repressor-like, C-terminal domain"/>
    <property type="match status" value="1"/>
</dbReference>
<gene>
    <name evidence="6" type="ORF">E2F50_14440</name>
</gene>
<feature type="DNA-binding region" description="H-T-H motif" evidence="4">
    <location>
        <begin position="42"/>
        <end position="61"/>
    </location>
</feature>
<sequence>MDIRIAADTAARTPGRPREFEIEQALDKAIIVFSAKGYHGTSISDLKEAMGLTAGSLYKAFKDKKAIFLASFDRYKQVRNAVLDAELQKAVDGRDKVLRMLRVYSDASLGEAGRRGCLVVGTAVELAAYDTEAAERVQASMSRTEDLLQALVRQGQADGSIRSSMDAADMARLLLSVVYGLRVIGKTGPTPEHASSIVDAAMKLLD</sequence>